<evidence type="ECO:0000313" key="2">
    <source>
        <dbReference type="Proteomes" id="UP001285908"/>
    </source>
</evidence>
<gene>
    <name evidence="1" type="ORF">B0T23DRAFT_322166</name>
</gene>
<comment type="caution">
    <text evidence="1">The sequence shown here is derived from an EMBL/GenBank/DDBJ whole genome shotgun (WGS) entry which is preliminary data.</text>
</comment>
<dbReference type="GeneID" id="87872904"/>
<dbReference type="AlphaFoldDB" id="A0AAJ0I340"/>
<proteinExistence type="predicted"/>
<evidence type="ECO:0000313" key="1">
    <source>
        <dbReference type="EMBL" id="KAK3488843.1"/>
    </source>
</evidence>
<sequence>SRSFTRLLFVSPGYKGVYAGKTPLFFERFFAFFNLLHFPSRSETKNTDIRCHSPLAFKTFLIFPDIPFFPHVLPFIKAIQSL</sequence>
<feature type="non-terminal residue" evidence="1">
    <location>
        <position position="1"/>
    </location>
</feature>
<name>A0AAJ0I340_9PEZI</name>
<reference evidence="1 2" key="1">
    <citation type="journal article" date="2023" name="Mol. Phylogenet. Evol.">
        <title>Genome-scale phylogeny and comparative genomics of the fungal order Sordariales.</title>
        <authorList>
            <person name="Hensen N."/>
            <person name="Bonometti L."/>
            <person name="Westerberg I."/>
            <person name="Brannstrom I.O."/>
            <person name="Guillou S."/>
            <person name="Cros-Aarteil S."/>
            <person name="Calhoun S."/>
            <person name="Haridas S."/>
            <person name="Kuo A."/>
            <person name="Mondo S."/>
            <person name="Pangilinan J."/>
            <person name="Riley R."/>
            <person name="LaButti K."/>
            <person name="Andreopoulos B."/>
            <person name="Lipzen A."/>
            <person name="Chen C."/>
            <person name="Yan M."/>
            <person name="Daum C."/>
            <person name="Ng V."/>
            <person name="Clum A."/>
            <person name="Steindorff A."/>
            <person name="Ohm R.A."/>
            <person name="Martin F."/>
            <person name="Silar P."/>
            <person name="Natvig D.O."/>
            <person name="Lalanne C."/>
            <person name="Gautier V."/>
            <person name="Ament-Velasquez S.L."/>
            <person name="Kruys A."/>
            <person name="Hutchinson M.I."/>
            <person name="Powell A.J."/>
            <person name="Barry K."/>
            <person name="Miller A.N."/>
            <person name="Grigoriev I.V."/>
            <person name="Debuchy R."/>
            <person name="Gladieux P."/>
            <person name="Hiltunen Thoren M."/>
            <person name="Johannesson H."/>
        </authorList>
    </citation>
    <scope>NUCLEOTIDE SEQUENCE [LARGE SCALE GENOMIC DNA]</scope>
    <source>
        <strain evidence="1 2">FGSC 10403</strain>
    </source>
</reference>
<organism evidence="1 2">
    <name type="scientific">Neurospora hispaniola</name>
    <dbReference type="NCBI Taxonomy" id="588809"/>
    <lineage>
        <taxon>Eukaryota</taxon>
        <taxon>Fungi</taxon>
        <taxon>Dikarya</taxon>
        <taxon>Ascomycota</taxon>
        <taxon>Pezizomycotina</taxon>
        <taxon>Sordariomycetes</taxon>
        <taxon>Sordariomycetidae</taxon>
        <taxon>Sordariales</taxon>
        <taxon>Sordariaceae</taxon>
        <taxon>Neurospora</taxon>
    </lineage>
</organism>
<dbReference type="Proteomes" id="UP001285908">
    <property type="component" value="Unassembled WGS sequence"/>
</dbReference>
<accession>A0AAJ0I340</accession>
<dbReference type="EMBL" id="JAULSX010000006">
    <property type="protein sequence ID" value="KAK3488843.1"/>
    <property type="molecule type" value="Genomic_DNA"/>
</dbReference>
<dbReference type="RefSeq" id="XP_062690550.1">
    <property type="nucleotide sequence ID" value="XM_062835282.1"/>
</dbReference>
<protein>
    <submittedName>
        <fullName evidence="1">Uncharacterized protein</fullName>
    </submittedName>
</protein>
<keyword evidence="2" id="KW-1185">Reference proteome</keyword>